<dbReference type="Pfam" id="PF02518">
    <property type="entry name" value="HATPase_c"/>
    <property type="match status" value="1"/>
</dbReference>
<feature type="domain" description="Histidine kinase" evidence="6">
    <location>
        <begin position="165"/>
        <end position="383"/>
    </location>
</feature>
<dbReference type="Pfam" id="PF00512">
    <property type="entry name" value="HisKA"/>
    <property type="match status" value="1"/>
</dbReference>
<name>A0A2U1JM05_9FLAO</name>
<dbReference type="SMART" id="SM00387">
    <property type="entry name" value="HATPase_c"/>
    <property type="match status" value="1"/>
</dbReference>
<dbReference type="InterPro" id="IPR004358">
    <property type="entry name" value="Sig_transdc_His_kin-like_C"/>
</dbReference>
<proteinExistence type="predicted"/>
<dbReference type="NCBIfam" id="TIGR00229">
    <property type="entry name" value="sensory_box"/>
    <property type="match status" value="1"/>
</dbReference>
<dbReference type="SMART" id="SM00388">
    <property type="entry name" value="HisKA"/>
    <property type="match status" value="1"/>
</dbReference>
<dbReference type="Gene3D" id="3.30.450.20">
    <property type="entry name" value="PAS domain"/>
    <property type="match status" value="1"/>
</dbReference>
<gene>
    <name evidence="9" type="ORF">DB895_04700</name>
</gene>
<dbReference type="EC" id="2.7.13.3" evidence="2"/>
<dbReference type="InterPro" id="IPR035965">
    <property type="entry name" value="PAS-like_dom_sf"/>
</dbReference>
<evidence type="ECO:0000256" key="4">
    <source>
        <dbReference type="ARBA" id="ARBA00022679"/>
    </source>
</evidence>
<dbReference type="SUPFAM" id="SSF55874">
    <property type="entry name" value="ATPase domain of HSP90 chaperone/DNA topoisomerase II/histidine kinase"/>
    <property type="match status" value="1"/>
</dbReference>
<dbReference type="PROSITE" id="PS50113">
    <property type="entry name" value="PAC"/>
    <property type="match status" value="1"/>
</dbReference>
<dbReference type="CDD" id="cd00075">
    <property type="entry name" value="HATPase"/>
    <property type="match status" value="1"/>
</dbReference>
<reference evidence="9 10" key="1">
    <citation type="submission" date="2018-04" db="EMBL/GenBank/DDBJ databases">
        <title>Flavobacterium sp. nov., isolated from glacier ice.</title>
        <authorList>
            <person name="Liu Q."/>
            <person name="Xin Y.-H."/>
        </authorList>
    </citation>
    <scope>NUCLEOTIDE SEQUENCE [LARGE SCALE GENOMIC DNA]</scope>
    <source>
        <strain evidence="9 10">RB1R5</strain>
    </source>
</reference>
<dbReference type="InterPro" id="IPR000014">
    <property type="entry name" value="PAS"/>
</dbReference>
<dbReference type="CDD" id="cd00130">
    <property type="entry name" value="PAS"/>
    <property type="match status" value="1"/>
</dbReference>
<dbReference type="InterPro" id="IPR036890">
    <property type="entry name" value="HATPase_C_sf"/>
</dbReference>
<evidence type="ECO:0000256" key="5">
    <source>
        <dbReference type="ARBA" id="ARBA00022777"/>
    </source>
</evidence>
<dbReference type="InterPro" id="IPR036097">
    <property type="entry name" value="HisK_dim/P_sf"/>
</dbReference>
<evidence type="ECO:0000256" key="3">
    <source>
        <dbReference type="ARBA" id="ARBA00022553"/>
    </source>
</evidence>
<dbReference type="InterPro" id="IPR003594">
    <property type="entry name" value="HATPase_dom"/>
</dbReference>
<dbReference type="PANTHER" id="PTHR43047">
    <property type="entry name" value="TWO-COMPONENT HISTIDINE PROTEIN KINASE"/>
    <property type="match status" value="1"/>
</dbReference>
<evidence type="ECO:0000313" key="10">
    <source>
        <dbReference type="Proteomes" id="UP000245449"/>
    </source>
</evidence>
<dbReference type="InterPro" id="IPR005467">
    <property type="entry name" value="His_kinase_dom"/>
</dbReference>
<dbReference type="PROSITE" id="PS50109">
    <property type="entry name" value="HIS_KIN"/>
    <property type="match status" value="1"/>
</dbReference>
<sequence length="400" mass="45457">MHNKNQKTDSKLLKKQYVPTAEFYSQLIDSLQDYSIFTMDNELVINSWSSGSTKIFGYETEEIIGKHFDLIFIDEDKKKGIPQEEIDTALKEGRSTDNRWHVCKDGKKFYAYGLVFPLTGKEGEMLGYVKILRDLTERKKSEDAIQKYVKEMEELVIHKDNILSILSHDLRSPLTGIIGTAKYLKTNFSRMKPSEIEEMLDLLYKTSKDELNMLDYLVEWARIKYASEAFSPTKIELSQYVKKVFDTLNETATLNTINLHNEVEENTNVFADKKMLLSILQNIVSNAIKHSYPGGKITVTAKSKEEKIIVEIKDTGIGMSKEIREKLFSPQMDDLLTARKATKGAGIGLLLVKGFLETSGGEIWVESVEGEGSSFYFTLPTEEPTAKINSSDEIVFGENN</sequence>
<comment type="catalytic activity">
    <reaction evidence="1">
        <text>ATP + protein L-histidine = ADP + protein N-phospho-L-histidine.</text>
        <dbReference type="EC" id="2.7.13.3"/>
    </reaction>
</comment>
<accession>A0A2U1JM05</accession>
<dbReference type="InterPro" id="IPR003661">
    <property type="entry name" value="HisK_dim/P_dom"/>
</dbReference>
<keyword evidence="10" id="KW-1185">Reference proteome</keyword>
<evidence type="ECO:0000313" key="9">
    <source>
        <dbReference type="EMBL" id="PWA06201.1"/>
    </source>
</evidence>
<dbReference type="FunFam" id="3.30.565.10:FF:000006">
    <property type="entry name" value="Sensor histidine kinase WalK"/>
    <property type="match status" value="1"/>
</dbReference>
<feature type="domain" description="PAC" evidence="8">
    <location>
        <begin position="94"/>
        <end position="147"/>
    </location>
</feature>
<dbReference type="GO" id="GO:0000155">
    <property type="term" value="F:phosphorelay sensor kinase activity"/>
    <property type="evidence" value="ECO:0007669"/>
    <property type="project" value="InterPro"/>
</dbReference>
<feature type="domain" description="PAS" evidence="7">
    <location>
        <begin position="20"/>
        <end position="93"/>
    </location>
</feature>
<dbReference type="SUPFAM" id="SSF55785">
    <property type="entry name" value="PYP-like sensor domain (PAS domain)"/>
    <property type="match status" value="1"/>
</dbReference>
<dbReference type="OrthoDB" id="9781208at2"/>
<dbReference type="CDD" id="cd00082">
    <property type="entry name" value="HisKA"/>
    <property type="match status" value="1"/>
</dbReference>
<comment type="caution">
    <text evidence="9">The sequence shown here is derived from an EMBL/GenBank/DDBJ whole genome shotgun (WGS) entry which is preliminary data.</text>
</comment>
<keyword evidence="5" id="KW-0418">Kinase</keyword>
<keyword evidence="4" id="KW-0808">Transferase</keyword>
<dbReference type="AlphaFoldDB" id="A0A2U1JM05"/>
<organism evidence="9 10">
    <name type="scientific">Flavobacterium psychrotolerans</name>
    <dbReference type="NCBI Taxonomy" id="2169410"/>
    <lineage>
        <taxon>Bacteria</taxon>
        <taxon>Pseudomonadati</taxon>
        <taxon>Bacteroidota</taxon>
        <taxon>Flavobacteriia</taxon>
        <taxon>Flavobacteriales</taxon>
        <taxon>Flavobacteriaceae</taxon>
        <taxon>Flavobacterium</taxon>
    </lineage>
</organism>
<dbReference type="RefSeq" id="WP_116724204.1">
    <property type="nucleotide sequence ID" value="NZ_QCZI01000004.1"/>
</dbReference>
<evidence type="ECO:0000256" key="1">
    <source>
        <dbReference type="ARBA" id="ARBA00000085"/>
    </source>
</evidence>
<dbReference type="SUPFAM" id="SSF47384">
    <property type="entry name" value="Homodimeric domain of signal transducing histidine kinase"/>
    <property type="match status" value="1"/>
</dbReference>
<evidence type="ECO:0000259" key="6">
    <source>
        <dbReference type="PROSITE" id="PS50109"/>
    </source>
</evidence>
<dbReference type="InterPro" id="IPR000700">
    <property type="entry name" value="PAS-assoc_C"/>
</dbReference>
<evidence type="ECO:0000256" key="2">
    <source>
        <dbReference type="ARBA" id="ARBA00012438"/>
    </source>
</evidence>
<dbReference type="PROSITE" id="PS50112">
    <property type="entry name" value="PAS"/>
    <property type="match status" value="1"/>
</dbReference>
<dbReference type="Pfam" id="PF13426">
    <property type="entry name" value="PAS_9"/>
    <property type="match status" value="1"/>
</dbReference>
<dbReference type="Gene3D" id="1.10.287.130">
    <property type="match status" value="1"/>
</dbReference>
<dbReference type="PRINTS" id="PR00344">
    <property type="entry name" value="BCTRLSENSOR"/>
</dbReference>
<evidence type="ECO:0000259" key="8">
    <source>
        <dbReference type="PROSITE" id="PS50113"/>
    </source>
</evidence>
<dbReference type="EMBL" id="QCZI01000004">
    <property type="protein sequence ID" value="PWA06201.1"/>
    <property type="molecule type" value="Genomic_DNA"/>
</dbReference>
<protein>
    <recommendedName>
        <fullName evidence="2">histidine kinase</fullName>
        <ecNumber evidence="2">2.7.13.3</ecNumber>
    </recommendedName>
</protein>
<dbReference type="Proteomes" id="UP000245449">
    <property type="component" value="Unassembled WGS sequence"/>
</dbReference>
<evidence type="ECO:0000259" key="7">
    <source>
        <dbReference type="PROSITE" id="PS50112"/>
    </source>
</evidence>
<dbReference type="Gene3D" id="3.30.565.10">
    <property type="entry name" value="Histidine kinase-like ATPase, C-terminal domain"/>
    <property type="match status" value="1"/>
</dbReference>
<keyword evidence="3" id="KW-0597">Phosphoprotein</keyword>